<dbReference type="AlphaFoldDB" id="A0A376G7D9"/>
<evidence type="ECO:0000256" key="4">
    <source>
        <dbReference type="SAM" id="Phobius"/>
    </source>
</evidence>
<proteinExistence type="predicted"/>
<dbReference type="CDD" id="cd17489">
    <property type="entry name" value="MFS_YfcJ_like"/>
    <property type="match status" value="1"/>
</dbReference>
<evidence type="ECO:0000313" key="6">
    <source>
        <dbReference type="Proteomes" id="UP000254737"/>
    </source>
</evidence>
<feature type="transmembrane region" description="Helical" evidence="4">
    <location>
        <begin position="82"/>
        <end position="102"/>
    </location>
</feature>
<feature type="transmembrane region" description="Helical" evidence="4">
    <location>
        <begin position="149"/>
        <end position="170"/>
    </location>
</feature>
<keyword evidence="3 4" id="KW-0472">Membrane</keyword>
<reference evidence="5 6" key="1">
    <citation type="submission" date="2018-06" db="EMBL/GenBank/DDBJ databases">
        <authorList>
            <consortium name="Pathogen Informatics"/>
            <person name="Doyle S."/>
        </authorList>
    </citation>
    <scope>NUCLEOTIDE SEQUENCE [LARGE SCALE GENOMIC DNA]</scope>
    <source>
        <strain evidence="5 6">NCTC13456</strain>
    </source>
</reference>
<keyword evidence="1 4" id="KW-0812">Transmembrane</keyword>
<feature type="transmembrane region" description="Helical" evidence="4">
    <location>
        <begin position="281"/>
        <end position="297"/>
    </location>
</feature>
<evidence type="ECO:0000256" key="3">
    <source>
        <dbReference type="ARBA" id="ARBA00023136"/>
    </source>
</evidence>
<dbReference type="NCBIfam" id="NF003477">
    <property type="entry name" value="PRK05122.1"/>
    <property type="match status" value="1"/>
</dbReference>
<keyword evidence="2 4" id="KW-1133">Transmembrane helix</keyword>
<feature type="transmembrane region" description="Helical" evidence="4">
    <location>
        <begin position="340"/>
        <end position="364"/>
    </location>
</feature>
<dbReference type="Proteomes" id="UP000254737">
    <property type="component" value="Unassembled WGS sequence"/>
</dbReference>
<feature type="transmembrane region" description="Helical" evidence="4">
    <location>
        <begin position="245"/>
        <end position="269"/>
    </location>
</feature>
<gene>
    <name evidence="5" type="primary">yhhS</name>
    <name evidence="5" type="ORF">NCTC13456_01652</name>
</gene>
<evidence type="ECO:0000256" key="2">
    <source>
        <dbReference type="ARBA" id="ARBA00022989"/>
    </source>
</evidence>
<feature type="transmembrane region" description="Helical" evidence="4">
    <location>
        <begin position="108"/>
        <end position="128"/>
    </location>
</feature>
<dbReference type="Pfam" id="PF07690">
    <property type="entry name" value="MFS_1"/>
    <property type="match status" value="1"/>
</dbReference>
<dbReference type="STRING" id="343874.GCA_000805695_03466"/>
<feature type="transmembrane region" description="Helical" evidence="4">
    <location>
        <begin position="47"/>
        <end position="70"/>
    </location>
</feature>
<feature type="transmembrane region" description="Helical" evidence="4">
    <location>
        <begin position="12"/>
        <end position="41"/>
    </location>
</feature>
<dbReference type="SUPFAM" id="SSF103473">
    <property type="entry name" value="MFS general substrate transporter"/>
    <property type="match status" value="1"/>
</dbReference>
<feature type="transmembrane region" description="Helical" evidence="4">
    <location>
        <begin position="303"/>
        <end position="328"/>
    </location>
</feature>
<feature type="transmembrane region" description="Helical" evidence="4">
    <location>
        <begin position="176"/>
        <end position="194"/>
    </location>
</feature>
<organism evidence="5 6">
    <name type="scientific">Empedobacter falsenii</name>
    <dbReference type="NCBI Taxonomy" id="343874"/>
    <lineage>
        <taxon>Bacteria</taxon>
        <taxon>Pseudomonadati</taxon>
        <taxon>Bacteroidota</taxon>
        <taxon>Flavobacteriia</taxon>
        <taxon>Flavobacteriales</taxon>
        <taxon>Weeksellaceae</taxon>
        <taxon>Empedobacter</taxon>
    </lineage>
</organism>
<dbReference type="EMBL" id="UFXS01000001">
    <property type="protein sequence ID" value="STD55660.1"/>
    <property type="molecule type" value="Genomic_DNA"/>
</dbReference>
<dbReference type="GO" id="GO:0022857">
    <property type="term" value="F:transmembrane transporter activity"/>
    <property type="evidence" value="ECO:0007669"/>
    <property type="project" value="InterPro"/>
</dbReference>
<evidence type="ECO:0000313" key="5">
    <source>
        <dbReference type="EMBL" id="STD55660.1"/>
    </source>
</evidence>
<feature type="transmembrane region" description="Helical" evidence="4">
    <location>
        <begin position="370"/>
        <end position="388"/>
    </location>
</feature>
<dbReference type="Gene3D" id="1.20.1250.20">
    <property type="entry name" value="MFS general substrate transporter like domains"/>
    <property type="match status" value="1"/>
</dbReference>
<evidence type="ECO:0000256" key="1">
    <source>
        <dbReference type="ARBA" id="ARBA00022692"/>
    </source>
</evidence>
<protein>
    <submittedName>
        <fullName evidence="5">Major facilitator superfamily transporter</fullName>
    </submittedName>
</protein>
<feature type="transmembrane region" description="Helical" evidence="4">
    <location>
        <begin position="214"/>
        <end position="239"/>
    </location>
</feature>
<accession>A0A376G7D9</accession>
<dbReference type="InterPro" id="IPR052714">
    <property type="entry name" value="MFS_Exporter"/>
</dbReference>
<dbReference type="PANTHER" id="PTHR23531">
    <property type="entry name" value="QUINOLENE RESISTANCE PROTEIN NORA"/>
    <property type="match status" value="1"/>
</dbReference>
<name>A0A376G7D9_9FLAO</name>
<dbReference type="InterPro" id="IPR036259">
    <property type="entry name" value="MFS_trans_sf"/>
</dbReference>
<dbReference type="InterPro" id="IPR011701">
    <property type="entry name" value="MFS"/>
</dbReference>
<dbReference type="PANTHER" id="PTHR23531:SF2">
    <property type="entry name" value="PERMEASE"/>
    <property type="match status" value="1"/>
</dbReference>
<sequence>MEEKLSMSSRQIFMQIIGYVSFSFIGYLLIGLPLAILPIFITKTLGFTELVAGIVISLQYVTTFILRGYAGKIVDTKGPKPAVLLSMSLFILAGVLLYFCYFTRNNHFLSLAILVLARLVTGAAEGMVGGSPINWAILKIGQQHTAKAISYNGVASYGALAIGAPLGVILNQYFGLGFIGLFSIVCAIIGYFLARNKENILTAVSKVPQPFISVLKTVAPFGICLALAGLGFGGISNFITLYYDFYSWSNAALCLSVFSLLFIAGRLFFNSSINTLGGLKVGIICMIVETIGLLILFSAPNSFIALIGAGITGIGFSLVFPAMGVEAVALVSDNSKGAALAAYGLFIDISLGITGPLIGGVISLFGMSNLFGFCSLFVFIGLLYSYYLQTKKNRSEFNNSER</sequence>